<dbReference type="InterPro" id="IPR018247">
    <property type="entry name" value="EF_Hand_1_Ca_BS"/>
</dbReference>
<dbReference type="PROSITE" id="PS00018">
    <property type="entry name" value="EF_HAND_1"/>
    <property type="match status" value="1"/>
</dbReference>
<feature type="compositionally biased region" description="Pro residues" evidence="2">
    <location>
        <begin position="277"/>
        <end position="293"/>
    </location>
</feature>
<evidence type="ECO:0000256" key="1">
    <source>
        <dbReference type="ARBA" id="ARBA00022837"/>
    </source>
</evidence>
<dbReference type="InterPro" id="IPR001202">
    <property type="entry name" value="WW_dom"/>
</dbReference>
<accession>A0A2J6RW45</accession>
<reference evidence="3 4" key="1">
    <citation type="submission" date="2016-04" db="EMBL/GenBank/DDBJ databases">
        <title>A degradative enzymes factory behind the ericoid mycorrhizal symbiosis.</title>
        <authorList>
            <consortium name="DOE Joint Genome Institute"/>
            <person name="Martino E."/>
            <person name="Morin E."/>
            <person name="Grelet G."/>
            <person name="Kuo A."/>
            <person name="Kohler A."/>
            <person name="Daghino S."/>
            <person name="Barry K."/>
            <person name="Choi C."/>
            <person name="Cichocki N."/>
            <person name="Clum A."/>
            <person name="Copeland A."/>
            <person name="Hainaut M."/>
            <person name="Haridas S."/>
            <person name="Labutti K."/>
            <person name="Lindquist E."/>
            <person name="Lipzen A."/>
            <person name="Khouja H.-R."/>
            <person name="Murat C."/>
            <person name="Ohm R."/>
            <person name="Olson A."/>
            <person name="Spatafora J."/>
            <person name="Veneault-Fourrey C."/>
            <person name="Henrissat B."/>
            <person name="Grigoriev I."/>
            <person name="Martin F."/>
            <person name="Perotto S."/>
        </authorList>
    </citation>
    <scope>NUCLEOTIDE SEQUENCE [LARGE SCALE GENOMIC DNA]</scope>
    <source>
        <strain evidence="3 4">F</strain>
    </source>
</reference>
<proteinExistence type="predicted"/>
<dbReference type="OrthoDB" id="3942885at2759"/>
<evidence type="ECO:0008006" key="5">
    <source>
        <dbReference type="Google" id="ProtNLM"/>
    </source>
</evidence>
<dbReference type="InterPro" id="IPR011992">
    <property type="entry name" value="EF-hand-dom_pair"/>
</dbReference>
<keyword evidence="1" id="KW-0106">Calcium</keyword>
<protein>
    <recommendedName>
        <fullName evidence="5">EF-hand domain-containing protein</fullName>
    </recommendedName>
</protein>
<evidence type="ECO:0000256" key="2">
    <source>
        <dbReference type="SAM" id="MobiDB-lite"/>
    </source>
</evidence>
<dbReference type="Gene3D" id="1.10.238.10">
    <property type="entry name" value="EF-hand"/>
    <property type="match status" value="1"/>
</dbReference>
<gene>
    <name evidence="3" type="ORF">L207DRAFT_581390</name>
</gene>
<evidence type="ECO:0000313" key="3">
    <source>
        <dbReference type="EMBL" id="PMD42738.1"/>
    </source>
</evidence>
<name>A0A2J6RW45_HYAVF</name>
<dbReference type="SUPFAM" id="SSF47473">
    <property type="entry name" value="EF-hand"/>
    <property type="match status" value="1"/>
</dbReference>
<dbReference type="STRING" id="1149755.A0A2J6RW45"/>
<sequence>MSFGFGVYDGCKTSVDEYRDIGRDVGNAHLVLSAIQRYWKAEESRGRELIVLQQEDLKQLAGNSREILGKIQEVLDKHRSLGDRGRVRDQLKWSLTSFTRDIGPHRQSLQNNTHALAIFNATLTAENASGTADQQMKILEEHSQLLKFLVTRYWEFQNGVGDRRAPAFSSVTVKDIEEEEDDSWRNIDTELEEAGFEAKTVRGNRGFIREWITTVVPPEGEKETAFNASSTIAEEDDDTVVETEGDKAASGAQNDGVAKRTEGGPTKAVQTNIHSGSPPPPPPPPISISPPRPTSANTHRSQSSAWRESDSDNATYVSQMLAKVLKSKYGENCDHLYRVPIKRAFYHLDWTDRGWISIGEVQKYCHQAAALAGFTLNEWALGWLAKKMDVDDDNQVSLDELIEMVLALRQIILDAIIIANANSAGRIEAGTQLKAFFDTSNDKSMLPFGWVNNYWHPTLLPLREYRHDLVHSNLGTYQCIAPLQINFTNAAFIATGHCASQVADALNYWRNALKSMPKEHAVEYTEALDNVLKATAKFHILDSRQFPEKLHPFDYCSERIKILPPGQIEGLADCPGAELAELSDKCWKILDPILGFVYDLKPDWLKQVFLQSSSKVLFVLSTTPPTLSEWRRLRMLERSRRIKQDLSHWDEMKKSIQKYQEWCNANSAHLEVKTTSAIETAKDLYQLQQDVARDASLNRLEIREVSLDKLKRDRFGRSPNTLFTITIDGLRKGISDSQKSIAPLWYHGIDYEVSRKSVIRVEFHDGKSYDDSSTVTDSRRLIGSLEFKMADVTNFEGLSTVTYKRPLILPTSSILKSSPPEVQVKASTDWRRWEPVGSEEYNLATNIAKNSTPPGWEARRTKANDVYFINSQEGKSTACLWREIVPIESDDAPNKVMPLPPGWTITAVNGKVVYTSPTREVSESAPDADEKTTFAKVVKSKDYSQPPEFFPQYLIDQYEKEAFGLNTR</sequence>
<dbReference type="CDD" id="cd00201">
    <property type="entry name" value="WW"/>
    <property type="match status" value="1"/>
</dbReference>
<dbReference type="AlphaFoldDB" id="A0A2J6RW45"/>
<dbReference type="EMBL" id="KZ613943">
    <property type="protein sequence ID" value="PMD42738.1"/>
    <property type="molecule type" value="Genomic_DNA"/>
</dbReference>
<organism evidence="3 4">
    <name type="scientific">Hyaloscypha variabilis (strain UAMH 11265 / GT02V1 / F)</name>
    <name type="common">Meliniomyces variabilis</name>
    <dbReference type="NCBI Taxonomy" id="1149755"/>
    <lineage>
        <taxon>Eukaryota</taxon>
        <taxon>Fungi</taxon>
        <taxon>Dikarya</taxon>
        <taxon>Ascomycota</taxon>
        <taxon>Pezizomycotina</taxon>
        <taxon>Leotiomycetes</taxon>
        <taxon>Helotiales</taxon>
        <taxon>Hyaloscyphaceae</taxon>
        <taxon>Hyaloscypha</taxon>
        <taxon>Hyaloscypha variabilis</taxon>
    </lineage>
</organism>
<feature type="region of interest" description="Disordered" evidence="2">
    <location>
        <begin position="219"/>
        <end position="311"/>
    </location>
</feature>
<evidence type="ECO:0000313" key="4">
    <source>
        <dbReference type="Proteomes" id="UP000235786"/>
    </source>
</evidence>
<keyword evidence="4" id="KW-1185">Reference proteome</keyword>
<feature type="compositionally biased region" description="Polar residues" evidence="2">
    <location>
        <begin position="294"/>
        <end position="311"/>
    </location>
</feature>
<dbReference type="Proteomes" id="UP000235786">
    <property type="component" value="Unassembled WGS sequence"/>
</dbReference>
<feature type="compositionally biased region" description="Acidic residues" evidence="2">
    <location>
        <begin position="233"/>
        <end position="243"/>
    </location>
</feature>